<dbReference type="PANTHER" id="PTHR11635">
    <property type="entry name" value="CAMP-DEPENDENT PROTEIN KINASE REGULATORY CHAIN"/>
    <property type="match status" value="1"/>
</dbReference>
<sequence length="152" mass="16935">MAGAYDKTLVLSLMDKLSFFGQFTRDEKAEVAGFEHIVVRYELGEKIITQGDEDTSLFVLLKGEAEVTKVEAPGVTLARLLPGAVLGEISFISKKPRASTVAATNESMVLKMDQEMMDKVGPAIREKIKTYLLNLLIKRLDNMNMAILEHMR</sequence>
<dbReference type="CDD" id="cd00038">
    <property type="entry name" value="CAP_ED"/>
    <property type="match status" value="1"/>
</dbReference>
<evidence type="ECO:0000313" key="3">
    <source>
        <dbReference type="Proteomes" id="UP000594688"/>
    </source>
</evidence>
<dbReference type="InterPro" id="IPR000595">
    <property type="entry name" value="cNMP-bd_dom"/>
</dbReference>
<accession>A0A7T0BU81</accession>
<dbReference type="GO" id="GO:0005829">
    <property type="term" value="C:cytosol"/>
    <property type="evidence" value="ECO:0007669"/>
    <property type="project" value="TreeGrafter"/>
</dbReference>
<dbReference type="SMART" id="SM00100">
    <property type="entry name" value="cNMP"/>
    <property type="match status" value="1"/>
</dbReference>
<dbReference type="EMBL" id="CP048685">
    <property type="protein sequence ID" value="QPJ61046.1"/>
    <property type="molecule type" value="Genomic_DNA"/>
</dbReference>
<name>A0A7T0BU81_9BACT</name>
<dbReference type="Pfam" id="PF00027">
    <property type="entry name" value="cNMP_binding"/>
    <property type="match status" value="1"/>
</dbReference>
<organism evidence="2 3">
    <name type="scientific">Candidatus Nitronauta litoralis</name>
    <dbReference type="NCBI Taxonomy" id="2705533"/>
    <lineage>
        <taxon>Bacteria</taxon>
        <taxon>Pseudomonadati</taxon>
        <taxon>Nitrospinota/Tectimicrobiota group</taxon>
        <taxon>Nitrospinota</taxon>
        <taxon>Nitrospinia</taxon>
        <taxon>Nitrospinales</taxon>
        <taxon>Nitrospinaceae</taxon>
        <taxon>Candidatus Nitronauta</taxon>
    </lineage>
</organism>
<dbReference type="GO" id="GO:0034236">
    <property type="term" value="F:protein kinase A catalytic subunit binding"/>
    <property type="evidence" value="ECO:0007669"/>
    <property type="project" value="TreeGrafter"/>
</dbReference>
<dbReference type="SUPFAM" id="SSF51206">
    <property type="entry name" value="cAMP-binding domain-like"/>
    <property type="match status" value="1"/>
</dbReference>
<reference evidence="2 3" key="1">
    <citation type="submission" date="2020-02" db="EMBL/GenBank/DDBJ databases">
        <title>Genomic and physiological characterization of two novel Nitrospinaceae genera.</title>
        <authorList>
            <person name="Mueller A.J."/>
            <person name="Jung M.-Y."/>
            <person name="Strachan C.R."/>
            <person name="Herbold C.W."/>
            <person name="Kirkegaard R.H."/>
            <person name="Daims H."/>
        </authorList>
    </citation>
    <scope>NUCLEOTIDE SEQUENCE [LARGE SCALE GENOMIC DNA]</scope>
    <source>
        <strain evidence="2">EB</strain>
    </source>
</reference>
<dbReference type="KEGG" id="nli:G3M70_03735"/>
<dbReference type="InterPro" id="IPR014710">
    <property type="entry name" value="RmlC-like_jellyroll"/>
</dbReference>
<dbReference type="InterPro" id="IPR018490">
    <property type="entry name" value="cNMP-bd_dom_sf"/>
</dbReference>
<proteinExistence type="predicted"/>
<protein>
    <submittedName>
        <fullName evidence="2">Cyclic nucleotide-binding domain-containing protein</fullName>
    </submittedName>
</protein>
<dbReference type="GO" id="GO:0030552">
    <property type="term" value="F:cAMP binding"/>
    <property type="evidence" value="ECO:0007669"/>
    <property type="project" value="TreeGrafter"/>
</dbReference>
<evidence type="ECO:0000259" key="1">
    <source>
        <dbReference type="PROSITE" id="PS50042"/>
    </source>
</evidence>
<feature type="domain" description="Cyclic nucleotide-binding" evidence="1">
    <location>
        <begin position="19"/>
        <end position="120"/>
    </location>
</feature>
<evidence type="ECO:0000313" key="2">
    <source>
        <dbReference type="EMBL" id="QPJ61046.1"/>
    </source>
</evidence>
<dbReference type="InterPro" id="IPR050503">
    <property type="entry name" value="cAMP-dep_PK_reg_su-like"/>
</dbReference>
<dbReference type="GO" id="GO:0004862">
    <property type="term" value="F:cAMP-dependent protein kinase inhibitor activity"/>
    <property type="evidence" value="ECO:0007669"/>
    <property type="project" value="TreeGrafter"/>
</dbReference>
<dbReference type="PANTHER" id="PTHR11635:SF152">
    <property type="entry name" value="CAMP-DEPENDENT PROTEIN KINASE TYPE I REGULATORY SUBUNIT-RELATED"/>
    <property type="match status" value="1"/>
</dbReference>
<dbReference type="PROSITE" id="PS50042">
    <property type="entry name" value="CNMP_BINDING_3"/>
    <property type="match status" value="1"/>
</dbReference>
<dbReference type="GO" id="GO:0005952">
    <property type="term" value="C:cAMP-dependent protein kinase complex"/>
    <property type="evidence" value="ECO:0007669"/>
    <property type="project" value="InterPro"/>
</dbReference>
<gene>
    <name evidence="2" type="ORF">G3M70_03735</name>
</gene>
<dbReference type="Gene3D" id="2.60.120.10">
    <property type="entry name" value="Jelly Rolls"/>
    <property type="match status" value="1"/>
</dbReference>
<dbReference type="AlphaFoldDB" id="A0A7T0BU81"/>
<dbReference type="Proteomes" id="UP000594688">
    <property type="component" value="Chromosome"/>
</dbReference>